<reference evidence="1" key="1">
    <citation type="journal article" date="2014" name="Genome Announc.">
        <title>Draft Genome Sequence of Clostridium straminisolvens Strain JCM 21531T, Isolated from a Cellulose-Degrading Bacterial Community.</title>
        <authorList>
            <person name="Yuki M."/>
            <person name="Oshima K."/>
            <person name="Suda W."/>
            <person name="Sakamoto M."/>
            <person name="Kitamura K."/>
            <person name="Iida T."/>
            <person name="Hattori M."/>
            <person name="Ohkuma M."/>
        </authorList>
    </citation>
    <scope>NUCLEOTIDE SEQUENCE [LARGE SCALE GENOMIC DNA]</scope>
    <source>
        <strain evidence="1">JCM 21531</strain>
    </source>
</reference>
<dbReference type="Gene3D" id="3.40.50.2020">
    <property type="match status" value="1"/>
</dbReference>
<protein>
    <submittedName>
        <fullName evidence="1">Transcription regulator</fullName>
    </submittedName>
</protein>
<dbReference type="InterPro" id="IPR029057">
    <property type="entry name" value="PRTase-like"/>
</dbReference>
<evidence type="ECO:0000313" key="1">
    <source>
        <dbReference type="EMBL" id="GAE87243.1"/>
    </source>
</evidence>
<sequence>MKGGGTAKGIIDMVREFECEVVGIGVVIETLEPSKKLVDDYVSLLTLNIVNTEEKLIDVKPSKGWM</sequence>
<organism evidence="1 2">
    <name type="scientific">Acetivibrio straminisolvens JCM 21531</name>
    <dbReference type="NCBI Taxonomy" id="1294263"/>
    <lineage>
        <taxon>Bacteria</taxon>
        <taxon>Bacillati</taxon>
        <taxon>Bacillota</taxon>
        <taxon>Clostridia</taxon>
        <taxon>Eubacteriales</taxon>
        <taxon>Oscillospiraceae</taxon>
        <taxon>Acetivibrio</taxon>
    </lineage>
</organism>
<dbReference type="EMBL" id="BAVR01000005">
    <property type="protein sequence ID" value="GAE87243.1"/>
    <property type="molecule type" value="Genomic_DNA"/>
</dbReference>
<keyword evidence="2" id="KW-1185">Reference proteome</keyword>
<gene>
    <name evidence="1" type="ORF">JCM21531_597</name>
</gene>
<evidence type="ECO:0000313" key="2">
    <source>
        <dbReference type="Proteomes" id="UP000019109"/>
    </source>
</evidence>
<dbReference type="AlphaFoldDB" id="W4V332"/>
<comment type="caution">
    <text evidence="1">The sequence shown here is derived from an EMBL/GenBank/DDBJ whole genome shotgun (WGS) entry which is preliminary data.</text>
</comment>
<dbReference type="SUPFAM" id="SSF53271">
    <property type="entry name" value="PRTase-like"/>
    <property type="match status" value="1"/>
</dbReference>
<accession>W4V332</accession>
<dbReference type="STRING" id="1294263.JCM21531_597"/>
<dbReference type="Proteomes" id="UP000019109">
    <property type="component" value="Unassembled WGS sequence"/>
</dbReference>
<name>W4V332_9FIRM</name>
<proteinExistence type="predicted"/>